<dbReference type="Proteomes" id="UP000270924">
    <property type="component" value="Unassembled WGS sequence"/>
</dbReference>
<gene>
    <name evidence="2" type="ORF">WBA_LOCUS6480</name>
</gene>
<keyword evidence="3" id="KW-1185">Reference proteome</keyword>
<evidence type="ECO:0000313" key="3">
    <source>
        <dbReference type="Proteomes" id="UP000270924"/>
    </source>
</evidence>
<protein>
    <recommendedName>
        <fullName evidence="4">Secreted protein</fullName>
    </recommendedName>
</protein>
<accession>A0A3P7E9P6</accession>
<feature type="signal peptide" evidence="1">
    <location>
        <begin position="1"/>
        <end position="18"/>
    </location>
</feature>
<dbReference type="InParanoid" id="A0A3P7E9P6"/>
<sequence length="86" mass="9899">MMLMVMVLTLMVTGMVHHRWEAEVVEAEFQEVDFSRAVPQVEVVVQEVEVVVEQRHLEVLNDQVMLPVVQHQSESLAVMISQLMLI</sequence>
<keyword evidence="1" id="KW-0732">Signal</keyword>
<evidence type="ECO:0008006" key="4">
    <source>
        <dbReference type="Google" id="ProtNLM"/>
    </source>
</evidence>
<reference evidence="2 3" key="1">
    <citation type="submission" date="2018-11" db="EMBL/GenBank/DDBJ databases">
        <authorList>
            <consortium name="Pathogen Informatics"/>
        </authorList>
    </citation>
    <scope>NUCLEOTIDE SEQUENCE [LARGE SCALE GENOMIC DNA]</scope>
</reference>
<dbReference type="EMBL" id="UYWW01003883">
    <property type="protein sequence ID" value="VDM13094.1"/>
    <property type="molecule type" value="Genomic_DNA"/>
</dbReference>
<name>A0A3P7E9P6_WUCBA</name>
<organism evidence="2 3">
    <name type="scientific">Wuchereria bancrofti</name>
    <dbReference type="NCBI Taxonomy" id="6293"/>
    <lineage>
        <taxon>Eukaryota</taxon>
        <taxon>Metazoa</taxon>
        <taxon>Ecdysozoa</taxon>
        <taxon>Nematoda</taxon>
        <taxon>Chromadorea</taxon>
        <taxon>Rhabditida</taxon>
        <taxon>Spirurina</taxon>
        <taxon>Spiruromorpha</taxon>
        <taxon>Filarioidea</taxon>
        <taxon>Onchocercidae</taxon>
        <taxon>Wuchereria</taxon>
    </lineage>
</organism>
<evidence type="ECO:0000313" key="2">
    <source>
        <dbReference type="EMBL" id="VDM13094.1"/>
    </source>
</evidence>
<evidence type="ECO:0000256" key="1">
    <source>
        <dbReference type="SAM" id="SignalP"/>
    </source>
</evidence>
<proteinExistence type="predicted"/>
<feature type="chain" id="PRO_5018242057" description="Secreted protein" evidence="1">
    <location>
        <begin position="19"/>
        <end position="86"/>
    </location>
</feature>
<dbReference type="AlphaFoldDB" id="A0A3P7E9P6"/>